<dbReference type="Proteomes" id="UP000238220">
    <property type="component" value="Unassembled WGS sequence"/>
</dbReference>
<dbReference type="InterPro" id="IPR001412">
    <property type="entry name" value="aa-tRNA-synth_I_CS"/>
</dbReference>
<dbReference type="FunFam" id="3.40.50.620:FF:000007">
    <property type="entry name" value="Glutamate--tRNA ligase"/>
    <property type="match status" value="1"/>
</dbReference>
<feature type="short sequence motif" description="'KMSKS' region" evidence="10">
    <location>
        <begin position="242"/>
        <end position="246"/>
    </location>
</feature>
<dbReference type="AlphaFoldDB" id="A0A2S5TBP1"/>
<evidence type="ECO:0000256" key="6">
    <source>
        <dbReference type="ARBA" id="ARBA00022741"/>
    </source>
</evidence>
<keyword evidence="4 10" id="KW-0963">Cytoplasm</keyword>
<comment type="caution">
    <text evidence="13">The sequence shown here is derived from an EMBL/GenBank/DDBJ whole genome shotgun (WGS) entry which is preliminary data.</text>
</comment>
<dbReference type="CDD" id="cd00808">
    <property type="entry name" value="GluRS_core"/>
    <property type="match status" value="1"/>
</dbReference>
<evidence type="ECO:0000256" key="3">
    <source>
        <dbReference type="ARBA" id="ARBA00011245"/>
    </source>
</evidence>
<dbReference type="HAMAP" id="MF_00022">
    <property type="entry name" value="Glu_tRNA_synth_type1"/>
    <property type="match status" value="1"/>
</dbReference>
<evidence type="ECO:0000256" key="10">
    <source>
        <dbReference type="HAMAP-Rule" id="MF_00022"/>
    </source>
</evidence>
<dbReference type="PANTHER" id="PTHR43311">
    <property type="entry name" value="GLUTAMATE--TRNA LIGASE"/>
    <property type="match status" value="1"/>
</dbReference>
<reference evidence="13 14" key="1">
    <citation type="submission" date="2018-02" db="EMBL/GenBank/DDBJ databases">
        <title>Genome sequencing of Solimonas sp. HR-BB.</title>
        <authorList>
            <person name="Lee Y."/>
            <person name="Jeon C.O."/>
        </authorList>
    </citation>
    <scope>NUCLEOTIDE SEQUENCE [LARGE SCALE GENOMIC DNA]</scope>
    <source>
        <strain evidence="13 14">HR-BB</strain>
    </source>
</reference>
<keyword evidence="7 10" id="KW-0067">ATP-binding</keyword>
<dbReference type="GO" id="GO:0004818">
    <property type="term" value="F:glutamate-tRNA ligase activity"/>
    <property type="evidence" value="ECO:0007669"/>
    <property type="project" value="UniProtKB-UniRule"/>
</dbReference>
<dbReference type="GO" id="GO:0000049">
    <property type="term" value="F:tRNA binding"/>
    <property type="evidence" value="ECO:0007669"/>
    <property type="project" value="InterPro"/>
</dbReference>
<evidence type="ECO:0000313" key="13">
    <source>
        <dbReference type="EMBL" id="PPE72385.1"/>
    </source>
</evidence>
<comment type="function">
    <text evidence="10">Catalyzes the attachment of glutamate to tRNA(Glu) in a two-step reaction: glutamate is first activated by ATP to form Glu-AMP and then transferred to the acceptor end of tRNA(Glu).</text>
</comment>
<dbReference type="InterPro" id="IPR000924">
    <property type="entry name" value="Glu/Gln-tRNA-synth"/>
</dbReference>
<evidence type="ECO:0000256" key="2">
    <source>
        <dbReference type="ARBA" id="ARBA00007894"/>
    </source>
</evidence>
<comment type="subcellular location">
    <subcellularLocation>
        <location evidence="1 10">Cytoplasm</location>
    </subcellularLocation>
</comment>
<dbReference type="PROSITE" id="PS00178">
    <property type="entry name" value="AA_TRNA_LIGASE_I"/>
    <property type="match status" value="1"/>
</dbReference>
<evidence type="ECO:0000256" key="4">
    <source>
        <dbReference type="ARBA" id="ARBA00022490"/>
    </source>
</evidence>
<dbReference type="GO" id="GO:0005829">
    <property type="term" value="C:cytosol"/>
    <property type="evidence" value="ECO:0007669"/>
    <property type="project" value="TreeGrafter"/>
</dbReference>
<dbReference type="InterPro" id="IPR020058">
    <property type="entry name" value="Glu/Gln-tRNA-synth_Ib_cat-dom"/>
</dbReference>
<keyword evidence="6 10" id="KW-0547">Nucleotide-binding</keyword>
<evidence type="ECO:0000256" key="8">
    <source>
        <dbReference type="ARBA" id="ARBA00022917"/>
    </source>
</evidence>
<dbReference type="PANTHER" id="PTHR43311:SF2">
    <property type="entry name" value="GLUTAMATE--TRNA LIGASE, MITOCHONDRIAL-RELATED"/>
    <property type="match status" value="1"/>
</dbReference>
<gene>
    <name evidence="10" type="primary">gltX</name>
    <name evidence="13" type="ORF">C3942_18910</name>
</gene>
<comment type="similarity">
    <text evidence="2 10">Belongs to the class-I aminoacyl-tRNA synthetase family. Glutamate--tRNA ligase type 1 subfamily.</text>
</comment>
<dbReference type="Gene3D" id="3.40.50.620">
    <property type="entry name" value="HUPs"/>
    <property type="match status" value="1"/>
</dbReference>
<comment type="subunit">
    <text evidence="3 10">Monomer.</text>
</comment>
<dbReference type="SUPFAM" id="SSF48163">
    <property type="entry name" value="An anticodon-binding domain of class I aminoacyl-tRNA synthetases"/>
    <property type="match status" value="1"/>
</dbReference>
<keyword evidence="8 10" id="KW-0648">Protein biosynthesis</keyword>
<dbReference type="InterPro" id="IPR004527">
    <property type="entry name" value="Glu-tRNA-ligase_bac/mito"/>
</dbReference>
<keyword evidence="5 10" id="KW-0436">Ligase</keyword>
<proteinExistence type="inferred from homology"/>
<dbReference type="GO" id="GO:0005524">
    <property type="term" value="F:ATP binding"/>
    <property type="evidence" value="ECO:0007669"/>
    <property type="project" value="UniProtKB-UniRule"/>
</dbReference>
<dbReference type="InterPro" id="IPR008925">
    <property type="entry name" value="aa_tRNA-synth_I_cd-bd_sf"/>
</dbReference>
<feature type="domain" description="Aminoacyl-tRNA synthetase class I anticodon-binding" evidence="12">
    <location>
        <begin position="338"/>
        <end position="465"/>
    </location>
</feature>
<dbReference type="RefSeq" id="WP_104231934.1">
    <property type="nucleotide sequence ID" value="NZ_PSNW01000013.1"/>
</dbReference>
<dbReference type="InterPro" id="IPR014729">
    <property type="entry name" value="Rossmann-like_a/b/a_fold"/>
</dbReference>
<protein>
    <recommendedName>
        <fullName evidence="10">Glutamate--tRNA ligase</fullName>
        <ecNumber evidence="10">6.1.1.17</ecNumber>
    </recommendedName>
    <alternativeName>
        <fullName evidence="10">Glutamyl-tRNA synthetase</fullName>
        <shortName evidence="10">GluRS</shortName>
    </alternativeName>
</protein>
<dbReference type="InterPro" id="IPR049940">
    <property type="entry name" value="GluQ/Sye"/>
</dbReference>
<evidence type="ECO:0000259" key="12">
    <source>
        <dbReference type="Pfam" id="PF19269"/>
    </source>
</evidence>
<evidence type="ECO:0000256" key="7">
    <source>
        <dbReference type="ARBA" id="ARBA00022840"/>
    </source>
</evidence>
<dbReference type="OrthoDB" id="9807503at2"/>
<dbReference type="GO" id="GO:0006424">
    <property type="term" value="P:glutamyl-tRNA aminoacylation"/>
    <property type="evidence" value="ECO:0007669"/>
    <property type="project" value="UniProtKB-UniRule"/>
</dbReference>
<evidence type="ECO:0000256" key="9">
    <source>
        <dbReference type="ARBA" id="ARBA00023146"/>
    </source>
</evidence>
<keyword evidence="9 10" id="KW-0030">Aminoacyl-tRNA synthetase</keyword>
<dbReference type="Pfam" id="PF19269">
    <property type="entry name" value="Anticodon_2"/>
    <property type="match status" value="1"/>
</dbReference>
<evidence type="ECO:0000259" key="11">
    <source>
        <dbReference type="Pfam" id="PF00749"/>
    </source>
</evidence>
<dbReference type="InterPro" id="IPR020751">
    <property type="entry name" value="aa-tRNA-synth_I_codon-bd_sub2"/>
</dbReference>
<keyword evidence="14" id="KW-1185">Reference proteome</keyword>
<feature type="domain" description="Glutamyl/glutaminyl-tRNA synthetase class Ib catalytic" evidence="11">
    <location>
        <begin position="4"/>
        <end position="308"/>
    </location>
</feature>
<comment type="caution">
    <text evidence="10">Lacks conserved residue(s) required for the propagation of feature annotation.</text>
</comment>
<organism evidence="13 14">
    <name type="scientific">Solimonas fluminis</name>
    <dbReference type="NCBI Taxonomy" id="2086571"/>
    <lineage>
        <taxon>Bacteria</taxon>
        <taxon>Pseudomonadati</taxon>
        <taxon>Pseudomonadota</taxon>
        <taxon>Gammaproteobacteria</taxon>
        <taxon>Nevskiales</taxon>
        <taxon>Nevskiaceae</taxon>
        <taxon>Solimonas</taxon>
    </lineage>
</organism>
<dbReference type="EC" id="6.1.1.17" evidence="10"/>
<dbReference type="GO" id="GO:0008270">
    <property type="term" value="F:zinc ion binding"/>
    <property type="evidence" value="ECO:0007669"/>
    <property type="project" value="InterPro"/>
</dbReference>
<dbReference type="InterPro" id="IPR033910">
    <property type="entry name" value="GluRS_core"/>
</dbReference>
<dbReference type="EMBL" id="PSNW01000013">
    <property type="protein sequence ID" value="PPE72385.1"/>
    <property type="molecule type" value="Genomic_DNA"/>
</dbReference>
<dbReference type="PRINTS" id="PR00987">
    <property type="entry name" value="TRNASYNTHGLU"/>
</dbReference>
<name>A0A2S5TBP1_9GAMM</name>
<evidence type="ECO:0000256" key="5">
    <source>
        <dbReference type="ARBA" id="ARBA00022598"/>
    </source>
</evidence>
<evidence type="ECO:0000313" key="14">
    <source>
        <dbReference type="Proteomes" id="UP000238220"/>
    </source>
</evidence>
<accession>A0A2S5TBP1</accession>
<comment type="catalytic activity">
    <reaction evidence="10">
        <text>tRNA(Glu) + L-glutamate + ATP = L-glutamyl-tRNA(Glu) + AMP + diphosphate</text>
        <dbReference type="Rhea" id="RHEA:23540"/>
        <dbReference type="Rhea" id="RHEA-COMP:9663"/>
        <dbReference type="Rhea" id="RHEA-COMP:9680"/>
        <dbReference type="ChEBI" id="CHEBI:29985"/>
        <dbReference type="ChEBI" id="CHEBI:30616"/>
        <dbReference type="ChEBI" id="CHEBI:33019"/>
        <dbReference type="ChEBI" id="CHEBI:78442"/>
        <dbReference type="ChEBI" id="CHEBI:78520"/>
        <dbReference type="ChEBI" id="CHEBI:456215"/>
        <dbReference type="EC" id="6.1.1.17"/>
    </reaction>
</comment>
<dbReference type="SUPFAM" id="SSF52374">
    <property type="entry name" value="Nucleotidylyl transferase"/>
    <property type="match status" value="1"/>
</dbReference>
<evidence type="ECO:0000256" key="1">
    <source>
        <dbReference type="ARBA" id="ARBA00004496"/>
    </source>
</evidence>
<dbReference type="InterPro" id="IPR045462">
    <property type="entry name" value="aa-tRNA-synth_I_cd-bd"/>
</dbReference>
<feature type="binding site" evidence="10">
    <location>
        <position position="245"/>
    </location>
    <ligand>
        <name>ATP</name>
        <dbReference type="ChEBI" id="CHEBI:30616"/>
    </ligand>
</feature>
<dbReference type="NCBIfam" id="TIGR00464">
    <property type="entry name" value="gltX_bact"/>
    <property type="match status" value="1"/>
</dbReference>
<dbReference type="Gene3D" id="1.10.10.350">
    <property type="match status" value="1"/>
</dbReference>
<sequence length="473" mass="53090">MSSVVTRFAPSPTGYLHIGGARTALFSYLYAKRFGGKFLLRIEDTDRERSTQEAVDAIFEGMAWLGLKSDFAEIYQTQRFDRYREVVQQMLAAGTAYYCYASKEELDQMRAEQMARKEKPRYDGRWRPERDKVLPAPPEGVQPVVRFRNPPDGQVVLKDLIKGEIVFDNKELDDLIIARADGVPTYNFCVVVDDWDMGITHVIRGDDHVNNTPRQINILKALGATPPEYAHVSMILGADGAKLSKRHGALSVTEYRAMGFMPEALLNYLVRLGWSHGDQELFTRQEMIEKFDFDHVSASPARFDMEKAYWVNHQYLKITDPAIVVPEFDWHLRRLGVDPASGPALAPVIEQQRERCRTLVEMAEKSKFFYAELDGYNEKDAAKHLTAEGAALLTELAAALEALPEWTAPALHVAVNGFAEGRGLGLGKVAQPIRVAVVGMAISPPIDQTLFLLGRDRTLARLKAAVAYVQNKS</sequence>
<feature type="short sequence motif" description="'HIGH' region" evidence="10">
    <location>
        <begin position="10"/>
        <end position="20"/>
    </location>
</feature>
<dbReference type="Pfam" id="PF00749">
    <property type="entry name" value="tRNA-synt_1c"/>
    <property type="match status" value="1"/>
</dbReference>